<dbReference type="AlphaFoldDB" id="A0A4R4MQZ6"/>
<name>A0A4R4MQZ6_9ACTN</name>
<evidence type="ECO:0000313" key="2">
    <source>
        <dbReference type="EMBL" id="TDB98484.1"/>
    </source>
</evidence>
<keyword evidence="1" id="KW-0812">Transmembrane</keyword>
<keyword evidence="1" id="KW-0472">Membrane</keyword>
<proteinExistence type="predicted"/>
<dbReference type="Proteomes" id="UP000295157">
    <property type="component" value="Unassembled WGS sequence"/>
</dbReference>
<keyword evidence="3" id="KW-1185">Reference proteome</keyword>
<dbReference type="RefSeq" id="WP_132340438.1">
    <property type="nucleotide sequence ID" value="NZ_SMJZ01000242.1"/>
</dbReference>
<dbReference type="EMBL" id="SMJZ01000242">
    <property type="protein sequence ID" value="TDB98484.1"/>
    <property type="molecule type" value="Genomic_DNA"/>
</dbReference>
<reference evidence="2 3" key="1">
    <citation type="submission" date="2019-02" db="EMBL/GenBank/DDBJ databases">
        <title>Draft genome sequences of novel Actinobacteria.</title>
        <authorList>
            <person name="Sahin N."/>
            <person name="Ay H."/>
            <person name="Saygin H."/>
        </authorList>
    </citation>
    <scope>NUCLEOTIDE SEQUENCE [LARGE SCALE GENOMIC DNA]</scope>
    <source>
        <strain evidence="2 3">KC201</strain>
    </source>
</reference>
<accession>A0A4R4MQZ6</accession>
<gene>
    <name evidence="2" type="ORF">E1267_38665</name>
</gene>
<keyword evidence="1" id="KW-1133">Transmembrane helix</keyword>
<protein>
    <submittedName>
        <fullName evidence="2">Uncharacterized protein</fullName>
    </submittedName>
</protein>
<feature type="transmembrane region" description="Helical" evidence="1">
    <location>
        <begin position="12"/>
        <end position="31"/>
    </location>
</feature>
<comment type="caution">
    <text evidence="2">The sequence shown here is derived from an EMBL/GenBank/DDBJ whole genome shotgun (WGS) entry which is preliminary data.</text>
</comment>
<organism evidence="2 3">
    <name type="scientific">Nonomuraea longispora</name>
    <dbReference type="NCBI Taxonomy" id="1848320"/>
    <lineage>
        <taxon>Bacteria</taxon>
        <taxon>Bacillati</taxon>
        <taxon>Actinomycetota</taxon>
        <taxon>Actinomycetes</taxon>
        <taxon>Streptosporangiales</taxon>
        <taxon>Streptosporangiaceae</taxon>
        <taxon>Nonomuraea</taxon>
    </lineage>
</organism>
<evidence type="ECO:0000313" key="3">
    <source>
        <dbReference type="Proteomes" id="UP000295157"/>
    </source>
</evidence>
<evidence type="ECO:0000256" key="1">
    <source>
        <dbReference type="SAM" id="Phobius"/>
    </source>
</evidence>
<sequence length="62" mass="6281">MDARPAAVVTDLVLVSRWIAGALLLGLVLAAERRPLSSVGLHAPRGRDVLATVGPAAARGGV</sequence>